<dbReference type="Gene3D" id="1.10.150.450">
    <property type="match status" value="1"/>
</dbReference>
<feature type="compositionally biased region" description="Low complexity" evidence="9">
    <location>
        <begin position="706"/>
        <end position="720"/>
    </location>
</feature>
<dbReference type="NCBIfam" id="TIGR01509">
    <property type="entry name" value="HAD-SF-IA-v3"/>
    <property type="match status" value="1"/>
</dbReference>
<dbReference type="SUPFAM" id="SSF56784">
    <property type="entry name" value="HAD-like"/>
    <property type="match status" value="1"/>
</dbReference>
<dbReference type="PROSITE" id="PS50216">
    <property type="entry name" value="DHHC"/>
    <property type="match status" value="1"/>
</dbReference>
<feature type="compositionally biased region" description="Polar residues" evidence="9">
    <location>
        <begin position="751"/>
        <end position="764"/>
    </location>
</feature>
<dbReference type="Pfam" id="PF00702">
    <property type="entry name" value="Hydrolase"/>
    <property type="match status" value="1"/>
</dbReference>
<evidence type="ECO:0000256" key="3">
    <source>
        <dbReference type="ARBA" id="ARBA00022989"/>
    </source>
</evidence>
<dbReference type="InterPro" id="IPR036412">
    <property type="entry name" value="HAD-like_sf"/>
</dbReference>
<keyword evidence="8" id="KW-0808">Transferase</keyword>
<keyword evidence="4 8" id="KW-0472">Membrane</keyword>
<dbReference type="GO" id="GO:0019706">
    <property type="term" value="F:protein-cysteine S-palmitoyltransferase activity"/>
    <property type="evidence" value="ECO:0007669"/>
    <property type="project" value="UniProtKB-EC"/>
</dbReference>
<dbReference type="GO" id="GO:0009166">
    <property type="term" value="P:nucleotide catabolic process"/>
    <property type="evidence" value="ECO:0007669"/>
    <property type="project" value="TreeGrafter"/>
</dbReference>
<feature type="transmembrane region" description="Helical" evidence="8">
    <location>
        <begin position="260"/>
        <end position="279"/>
    </location>
</feature>
<evidence type="ECO:0000313" key="11">
    <source>
        <dbReference type="EMBL" id="KAG0316825.1"/>
    </source>
</evidence>
<evidence type="ECO:0000256" key="1">
    <source>
        <dbReference type="ARBA" id="ARBA00004141"/>
    </source>
</evidence>
<dbReference type="Gene3D" id="3.40.50.1000">
    <property type="entry name" value="HAD superfamily/HAD-like"/>
    <property type="match status" value="1"/>
</dbReference>
<evidence type="ECO:0000256" key="8">
    <source>
        <dbReference type="RuleBase" id="RU079119"/>
    </source>
</evidence>
<evidence type="ECO:0000256" key="7">
    <source>
        <dbReference type="ARBA" id="ARBA00048048"/>
    </source>
</evidence>
<keyword evidence="12" id="KW-1185">Reference proteome</keyword>
<protein>
    <recommendedName>
        <fullName evidence="8">Palmitoyltransferase</fullName>
        <ecNumber evidence="8">2.3.1.225</ecNumber>
    </recommendedName>
</protein>
<dbReference type="InterPro" id="IPR010237">
    <property type="entry name" value="Pyr-5-nucltdase"/>
</dbReference>
<dbReference type="SFLD" id="SFLDS00003">
    <property type="entry name" value="Haloacid_Dehalogenase"/>
    <property type="match status" value="1"/>
</dbReference>
<comment type="similarity">
    <text evidence="8">Belongs to the DHHC palmitoyltransferase family.</text>
</comment>
<feature type="compositionally biased region" description="Basic residues" evidence="9">
    <location>
        <begin position="808"/>
        <end position="822"/>
    </location>
</feature>
<feature type="transmembrane region" description="Helical" evidence="8">
    <location>
        <begin position="591"/>
        <end position="610"/>
    </location>
</feature>
<comment type="catalytic activity">
    <reaction evidence="7 8">
        <text>L-cysteinyl-[protein] + hexadecanoyl-CoA = S-hexadecanoyl-L-cysteinyl-[protein] + CoA</text>
        <dbReference type="Rhea" id="RHEA:36683"/>
        <dbReference type="Rhea" id="RHEA-COMP:10131"/>
        <dbReference type="Rhea" id="RHEA-COMP:11032"/>
        <dbReference type="ChEBI" id="CHEBI:29950"/>
        <dbReference type="ChEBI" id="CHEBI:57287"/>
        <dbReference type="ChEBI" id="CHEBI:57379"/>
        <dbReference type="ChEBI" id="CHEBI:74151"/>
        <dbReference type="EC" id="2.3.1.225"/>
    </reaction>
</comment>
<dbReference type="AlphaFoldDB" id="A0A9P6URP5"/>
<evidence type="ECO:0000256" key="2">
    <source>
        <dbReference type="ARBA" id="ARBA00022692"/>
    </source>
</evidence>
<dbReference type="InterPro" id="IPR023214">
    <property type="entry name" value="HAD_sf"/>
</dbReference>
<proteinExistence type="inferred from homology"/>
<keyword evidence="3 8" id="KW-1133">Transmembrane helix</keyword>
<comment type="subcellular location">
    <subcellularLocation>
        <location evidence="1">Membrane</location>
        <topology evidence="1">Multi-pass membrane protein</topology>
    </subcellularLocation>
</comment>
<feature type="compositionally biased region" description="Acidic residues" evidence="9">
    <location>
        <begin position="835"/>
        <end position="848"/>
    </location>
</feature>
<dbReference type="Proteomes" id="UP000823405">
    <property type="component" value="Unassembled WGS sequence"/>
</dbReference>
<dbReference type="PANTHER" id="PTHR47438:SF1">
    <property type="entry name" value="PHOSPHATE METABOLISM PROTEIN 8-RELATED"/>
    <property type="match status" value="1"/>
</dbReference>
<feature type="transmembrane region" description="Helical" evidence="8">
    <location>
        <begin position="551"/>
        <end position="575"/>
    </location>
</feature>
<dbReference type="NCBIfam" id="TIGR01993">
    <property type="entry name" value="Pyr-5-nucltdase"/>
    <property type="match status" value="1"/>
</dbReference>
<dbReference type="GO" id="GO:0016020">
    <property type="term" value="C:membrane"/>
    <property type="evidence" value="ECO:0007669"/>
    <property type="project" value="UniProtKB-SubCell"/>
</dbReference>
<dbReference type="EMBL" id="JAAAIN010000281">
    <property type="protein sequence ID" value="KAG0316825.1"/>
    <property type="molecule type" value="Genomic_DNA"/>
</dbReference>
<evidence type="ECO:0000259" key="10">
    <source>
        <dbReference type="Pfam" id="PF01529"/>
    </source>
</evidence>
<evidence type="ECO:0000256" key="6">
    <source>
        <dbReference type="ARBA" id="ARBA00023288"/>
    </source>
</evidence>
<evidence type="ECO:0000256" key="4">
    <source>
        <dbReference type="ARBA" id="ARBA00023136"/>
    </source>
</evidence>
<comment type="caution">
    <text evidence="11">The sequence shown here is derived from an EMBL/GenBank/DDBJ whole genome shotgun (WGS) entry which is preliminary data.</text>
</comment>
<dbReference type="InterPro" id="IPR052791">
    <property type="entry name" value="SSM1_domain"/>
</dbReference>
<keyword evidence="6" id="KW-0449">Lipoprotein</keyword>
<feature type="compositionally biased region" description="Basic and acidic residues" evidence="9">
    <location>
        <begin position="462"/>
        <end position="477"/>
    </location>
</feature>
<evidence type="ECO:0000256" key="9">
    <source>
        <dbReference type="SAM" id="MobiDB-lite"/>
    </source>
</evidence>
<dbReference type="PANTHER" id="PTHR47438">
    <property type="entry name" value="PHOSPHATE METABOLISM PROTEIN 8-RELATED"/>
    <property type="match status" value="1"/>
</dbReference>
<dbReference type="EC" id="2.3.1.225" evidence="8"/>
<feature type="transmembrane region" description="Helical" evidence="8">
    <location>
        <begin position="285"/>
        <end position="308"/>
    </location>
</feature>
<dbReference type="SFLD" id="SFLDG01129">
    <property type="entry name" value="C1.5:_HAD__Beta-PGM__Phosphata"/>
    <property type="match status" value="1"/>
</dbReference>
<keyword evidence="2 8" id="KW-0812">Transmembrane</keyword>
<organism evidence="11 12">
    <name type="scientific">Linnemannia gamsii</name>
    <dbReference type="NCBI Taxonomy" id="64522"/>
    <lineage>
        <taxon>Eukaryota</taxon>
        <taxon>Fungi</taxon>
        <taxon>Fungi incertae sedis</taxon>
        <taxon>Mucoromycota</taxon>
        <taxon>Mortierellomycotina</taxon>
        <taxon>Mortierellomycetes</taxon>
        <taxon>Mortierellales</taxon>
        <taxon>Mortierellaceae</taxon>
        <taxon>Linnemannia</taxon>
    </lineage>
</organism>
<keyword evidence="5" id="KW-0564">Palmitate</keyword>
<sequence length="859" mass="97804">MPSTLLNTDKQTNGAILNKAEETNATAIPDQQAAGESIEETISPNNEARVFFFDIDNCLYPKDSGIPDLMREKIDQYFRDAGIENDQFKSLSYRYYLDYGLAIRGIVIHHPDEKVDGALPLEEILSENPPLREMIKSMKIEKKWLFTNAGKAHALRVVKILGLEGLFDGLTYCDYTEPNFICKPEAASFRRAMKDAGVVYPSNCFFVDDSAANVDKALDIGWTAVHVADDPVVSKFGHYQISNILELPTVLPEFWDEKSLSLVCWSYLVFIFSICRYLFTHDHVLQGMFYLVMVTTIVVLLIWSYFLATFTSPGYPSEILQKYSGYNSAGHQEETVNVGLLEPEQFYLSPSPSANNSPLIAGGRRSVAVRDRNRHAVTIGQNGVDRFSEDIDIADSTTLHPSHPASDSWSQQTYPIPHDHHHPTASIHTPPPLEPIRNKQQLHTIVAISDDALDGRTVHENYGNERVEGAGEGRGGYEGDEEDEEDNMPLGLSSTRRFTVKRDGKMRYCQKCKFEKPDRTHHCSSCKRCVLKMDHHCPWLNNCVGHKNYKAFYLFVVWTAVYCVILVACTIPVVAEVINAPYSEDLFDPQWIFMILIGIIFGLCLVPFAIHHTLLIKANKTTIESFEKHKYRIGNRGEVMQSRLLNVFDLGRKQNFIQVLGPVWYLWLVPVRNSIGNGWSFPASDYGKSMLQMDDDLEPPSPSCENNSNYDNNNNNYNSNHIHGSYPPPPHHRRDMPRHSISPLPHDHLYPQNQFNPGYSTSYNAAYDMEDSSHSYNNNSNTDDFEQDHYRRDSDESDDDLPGGHRGGNTRRYHQPTPRRFRQQGFIPTQQLSSDGEEPEEYLYDSDEPATIHFTDHHR</sequence>
<name>A0A9P6URP5_9FUNG</name>
<reference evidence="11" key="1">
    <citation type="journal article" date="2020" name="Fungal Divers.">
        <title>Resolving the Mortierellaceae phylogeny through synthesis of multi-gene phylogenetics and phylogenomics.</title>
        <authorList>
            <person name="Vandepol N."/>
            <person name="Liber J."/>
            <person name="Desiro A."/>
            <person name="Na H."/>
            <person name="Kennedy M."/>
            <person name="Barry K."/>
            <person name="Grigoriev I.V."/>
            <person name="Miller A.N."/>
            <person name="O'Donnell K."/>
            <person name="Stajich J.E."/>
            <person name="Bonito G."/>
        </authorList>
    </citation>
    <scope>NUCLEOTIDE SEQUENCE</scope>
    <source>
        <strain evidence="11">NVP60</strain>
    </source>
</reference>
<comment type="domain">
    <text evidence="8">The DHHC domain is required for palmitoyltransferase activity.</text>
</comment>
<feature type="region of interest" description="Disordered" evidence="9">
    <location>
        <begin position="462"/>
        <end position="490"/>
    </location>
</feature>
<dbReference type="OrthoDB" id="9909019at2759"/>
<dbReference type="Pfam" id="PF01529">
    <property type="entry name" value="DHHC"/>
    <property type="match status" value="1"/>
</dbReference>
<evidence type="ECO:0000256" key="5">
    <source>
        <dbReference type="ARBA" id="ARBA00023139"/>
    </source>
</evidence>
<feature type="region of interest" description="Disordered" evidence="9">
    <location>
        <begin position="691"/>
        <end position="859"/>
    </location>
</feature>
<gene>
    <name evidence="11" type="ORF">BGZ97_006344</name>
</gene>
<dbReference type="GO" id="GO:0006206">
    <property type="term" value="P:pyrimidine nucleobase metabolic process"/>
    <property type="evidence" value="ECO:0007669"/>
    <property type="project" value="TreeGrafter"/>
</dbReference>
<accession>A0A9P6URP5</accession>
<dbReference type="SFLD" id="SFLDG01132">
    <property type="entry name" value="C1.5.3:_5'-Nucleotidase_Like"/>
    <property type="match status" value="1"/>
</dbReference>
<keyword evidence="8" id="KW-0012">Acyltransferase</keyword>
<dbReference type="InterPro" id="IPR006439">
    <property type="entry name" value="HAD-SF_hydro_IA"/>
</dbReference>
<evidence type="ECO:0000313" key="12">
    <source>
        <dbReference type="Proteomes" id="UP000823405"/>
    </source>
</evidence>
<feature type="compositionally biased region" description="Acidic residues" evidence="9">
    <location>
        <begin position="478"/>
        <end position="487"/>
    </location>
</feature>
<dbReference type="InterPro" id="IPR001594">
    <property type="entry name" value="Palmitoyltrfase_DHHC"/>
</dbReference>
<feature type="domain" description="Palmitoyltransferase DHHC" evidence="10">
    <location>
        <begin position="505"/>
        <end position="628"/>
    </location>
</feature>
<dbReference type="GO" id="GO:0008252">
    <property type="term" value="F:nucleotidase activity"/>
    <property type="evidence" value="ECO:0007669"/>
    <property type="project" value="TreeGrafter"/>
</dbReference>